<dbReference type="InterPro" id="IPR000595">
    <property type="entry name" value="cNMP-bd_dom"/>
</dbReference>
<dbReference type="EMBL" id="LDAU01000157">
    <property type="protein sequence ID" value="KRX02175.1"/>
    <property type="molecule type" value="Genomic_DNA"/>
</dbReference>
<dbReference type="InterPro" id="IPR018490">
    <property type="entry name" value="cNMP-bd_dom_sf"/>
</dbReference>
<accession>A0A0V0QIP9</accession>
<reference evidence="3 4" key="1">
    <citation type="journal article" date="2015" name="Sci. Rep.">
        <title>Genome of the facultative scuticociliatosis pathogen Pseudocohnilembus persalinus provides insight into its virulence through horizontal gene transfer.</title>
        <authorList>
            <person name="Xiong J."/>
            <person name="Wang G."/>
            <person name="Cheng J."/>
            <person name="Tian M."/>
            <person name="Pan X."/>
            <person name="Warren A."/>
            <person name="Jiang C."/>
            <person name="Yuan D."/>
            <person name="Miao W."/>
        </authorList>
    </citation>
    <scope>NUCLEOTIDE SEQUENCE [LARGE SCALE GENOMIC DNA]</scope>
    <source>
        <strain evidence="3">36N120E</strain>
    </source>
</reference>
<feature type="domain" description="Cyclic nucleotide-binding" evidence="2">
    <location>
        <begin position="76"/>
        <end position="144"/>
    </location>
</feature>
<comment type="caution">
    <text evidence="3">The sequence shown here is derived from an EMBL/GenBank/DDBJ whole genome shotgun (WGS) entry which is preliminary data.</text>
</comment>
<dbReference type="PROSITE" id="PS50042">
    <property type="entry name" value="CNMP_BINDING_3"/>
    <property type="match status" value="1"/>
</dbReference>
<dbReference type="Gene3D" id="2.60.120.10">
    <property type="entry name" value="Jelly Rolls"/>
    <property type="match status" value="1"/>
</dbReference>
<dbReference type="Proteomes" id="UP000054937">
    <property type="component" value="Unassembled WGS sequence"/>
</dbReference>
<name>A0A0V0QIP9_PSEPJ</name>
<feature type="signal peptide" evidence="1">
    <location>
        <begin position="1"/>
        <end position="19"/>
    </location>
</feature>
<dbReference type="InterPro" id="IPR014710">
    <property type="entry name" value="RmlC-like_jellyroll"/>
</dbReference>
<gene>
    <name evidence="3" type="ORF">PPERSA_06370</name>
</gene>
<evidence type="ECO:0000256" key="1">
    <source>
        <dbReference type="SAM" id="SignalP"/>
    </source>
</evidence>
<evidence type="ECO:0000313" key="4">
    <source>
        <dbReference type="Proteomes" id="UP000054937"/>
    </source>
</evidence>
<evidence type="ECO:0000313" key="3">
    <source>
        <dbReference type="EMBL" id="KRX02175.1"/>
    </source>
</evidence>
<feature type="chain" id="PRO_5006867454" evidence="1">
    <location>
        <begin position="20"/>
        <end position="310"/>
    </location>
</feature>
<keyword evidence="4" id="KW-1185">Reference proteome</keyword>
<dbReference type="OrthoDB" id="290889at2759"/>
<keyword evidence="1" id="KW-0732">Signal</keyword>
<dbReference type="SUPFAM" id="SSF51206">
    <property type="entry name" value="cAMP-binding domain-like"/>
    <property type="match status" value="1"/>
</dbReference>
<evidence type="ECO:0000259" key="2">
    <source>
        <dbReference type="PROSITE" id="PS50042"/>
    </source>
</evidence>
<protein>
    <submittedName>
        <fullName evidence="3">Cyclic nucleotide-binding protein</fullName>
    </submittedName>
</protein>
<organism evidence="3 4">
    <name type="scientific">Pseudocohnilembus persalinus</name>
    <name type="common">Ciliate</name>
    <dbReference type="NCBI Taxonomy" id="266149"/>
    <lineage>
        <taxon>Eukaryota</taxon>
        <taxon>Sar</taxon>
        <taxon>Alveolata</taxon>
        <taxon>Ciliophora</taxon>
        <taxon>Intramacronucleata</taxon>
        <taxon>Oligohymenophorea</taxon>
        <taxon>Scuticociliatia</taxon>
        <taxon>Philasterida</taxon>
        <taxon>Pseudocohnilembidae</taxon>
        <taxon>Pseudocohnilembus</taxon>
    </lineage>
</organism>
<sequence>MFITLISCGIFAYAVNVVGSIIQSYQELNYLDFVHEINREEDENLGGEVLNKVSENLKNEVLQEYYLRILQNNLTLSQYLSQEMINALAIRMKEKIIGPQELLFKQGEIDDRVIFLVKGKLQIIYTREIYNHLQKFQKVREHSLANCYQIDYAPIPYLTITKKFNHILEKNSEYNYQKRDIKYIRDQFREKNFFHPYFDFHNINFYLRKYRVENALKIEYQDEEFEKDFYQFVDREFLCSVPQIPQYDEGIRLKYIEANFVNEFIDEENPQESSCQDFELTDEDFEKLEANLVYENIHTEPLEMLKNKPF</sequence>
<dbReference type="InParanoid" id="A0A0V0QIP9"/>
<proteinExistence type="predicted"/>
<dbReference type="AlphaFoldDB" id="A0A0V0QIP9"/>